<proteinExistence type="predicted"/>
<name>A0A3P6BCM8_BRAOL</name>
<reference evidence="3" key="1">
    <citation type="submission" date="2018-11" db="EMBL/GenBank/DDBJ databases">
        <authorList>
            <consortium name="Genoscope - CEA"/>
            <person name="William W."/>
        </authorList>
    </citation>
    <scope>NUCLEOTIDE SEQUENCE</scope>
</reference>
<dbReference type="InterPro" id="IPR011990">
    <property type="entry name" value="TPR-like_helical_dom_sf"/>
</dbReference>
<accession>A0A3P6BCM8</accession>
<organism evidence="3">
    <name type="scientific">Brassica oleracea</name>
    <name type="common">Wild cabbage</name>
    <dbReference type="NCBI Taxonomy" id="3712"/>
    <lineage>
        <taxon>Eukaryota</taxon>
        <taxon>Viridiplantae</taxon>
        <taxon>Streptophyta</taxon>
        <taxon>Embryophyta</taxon>
        <taxon>Tracheophyta</taxon>
        <taxon>Spermatophyta</taxon>
        <taxon>Magnoliopsida</taxon>
        <taxon>eudicotyledons</taxon>
        <taxon>Gunneridae</taxon>
        <taxon>Pentapetalae</taxon>
        <taxon>rosids</taxon>
        <taxon>malvids</taxon>
        <taxon>Brassicales</taxon>
        <taxon>Brassicaceae</taxon>
        <taxon>Brassiceae</taxon>
        <taxon>Brassica</taxon>
    </lineage>
</organism>
<dbReference type="PANTHER" id="PTHR47937">
    <property type="entry name" value="PLASTID TRANSCRIPTIONALLY ACTIVE CHROMOSOME 2-LIKE PROTEIN"/>
    <property type="match status" value="1"/>
</dbReference>
<dbReference type="PANTHER" id="PTHR47937:SF2">
    <property type="entry name" value="PENTATRICOPEPTIDE (PPR) REPEAT-CONTAINING PROTEIN, PF01535'-RELATED"/>
    <property type="match status" value="1"/>
</dbReference>
<evidence type="ECO:0000313" key="3">
    <source>
        <dbReference type="EMBL" id="VDD03847.1"/>
    </source>
</evidence>
<dbReference type="AlphaFoldDB" id="A0A3P6BCM8"/>
<gene>
    <name evidence="3" type="ORF">BOLC4T21715H</name>
</gene>
<sequence>MMMMSLCRTLQKSSSSFLNCRHFSSMSTAAALRQYEHEKHLYSTVKSLLGNSELDNALEYVRSPVVERSRMATKAAIFELIIPALYQADRNRDVLKLVIRTDFEGCKLYHNLDCLCLIRRARVLWSLWMKHTSVGKKKEEAKLCELNKCLVSNLLPYPIILGGGDVIISPEEEPPKNQYFDESHLYSTVRFLIHNLSDLDTAMEYARFTAFTTTRTATTTATCDLIIAALCEAKRYTDAYHLFHYFFNQSNISLSVDCCNHIVKALCDDGHANLALQFHHHIRGDDAHALDYQTYRILTKALYLSGYMDEALDLVKDIFSLNDAYKYDSILLDQKDFDKAWALCCEELISGNNNNNNGGYATVTKTAVKVSLIEYHFSKGEEDKAMEIYTCLVAETSGKIEDASKRPLLDVLFKYGKETEAWSLVKNHPERKMNVFYCSHMMATIERFEKVRQMQDLIMCKFNHAPYSNVLTRCCEEENTLSQAKLILAELLNKHDPSAYQISTFEELINAYLKAGRLDDALETANMMVDANLRLISILMKG</sequence>
<dbReference type="InterPro" id="IPR052308">
    <property type="entry name" value="PPR_domain-containing"/>
</dbReference>
<protein>
    <recommendedName>
        <fullName evidence="4">Pentacotripeptide-repeat region of PRORP domain-containing protein</fullName>
    </recommendedName>
</protein>
<evidence type="ECO:0008006" key="4">
    <source>
        <dbReference type="Google" id="ProtNLM"/>
    </source>
</evidence>
<evidence type="ECO:0000256" key="1">
    <source>
        <dbReference type="ARBA" id="ARBA00022737"/>
    </source>
</evidence>
<evidence type="ECO:0000256" key="2">
    <source>
        <dbReference type="PROSITE-ProRule" id="PRU00708"/>
    </source>
</evidence>
<dbReference type="PROSITE" id="PS51375">
    <property type="entry name" value="PPR"/>
    <property type="match status" value="1"/>
</dbReference>
<dbReference type="Pfam" id="PF01535">
    <property type="entry name" value="PPR"/>
    <property type="match status" value="1"/>
</dbReference>
<dbReference type="InterPro" id="IPR002885">
    <property type="entry name" value="PPR_rpt"/>
</dbReference>
<dbReference type="Gene3D" id="1.25.40.10">
    <property type="entry name" value="Tetratricopeptide repeat domain"/>
    <property type="match status" value="2"/>
</dbReference>
<keyword evidence="1" id="KW-0677">Repeat</keyword>
<feature type="repeat" description="PPR" evidence="2">
    <location>
        <begin position="501"/>
        <end position="535"/>
    </location>
</feature>
<dbReference type="EMBL" id="LR031873">
    <property type="protein sequence ID" value="VDD03847.1"/>
    <property type="molecule type" value="Genomic_DNA"/>
</dbReference>